<dbReference type="PANTHER" id="PTHR36113">
    <property type="entry name" value="LYASE, PUTATIVE-RELATED-RELATED"/>
    <property type="match status" value="1"/>
</dbReference>
<dbReference type="InterPro" id="IPR029068">
    <property type="entry name" value="Glyas_Bleomycin-R_OHBP_Dase"/>
</dbReference>
<dbReference type="Proteomes" id="UP000078582">
    <property type="component" value="Chromosome"/>
</dbReference>
<gene>
    <name evidence="1" type="ORF">AYR53_04320</name>
</gene>
<protein>
    <submittedName>
        <fullName evidence="1">Glyoxalase</fullName>
    </submittedName>
</protein>
<reference evidence="1 2" key="1">
    <citation type="submission" date="2016-03" db="EMBL/GenBank/DDBJ databases">
        <title>Pediococcus and Lactobacillus from brewery environment - whole genome sequencing and assembly.</title>
        <authorList>
            <person name="Behr J."/>
            <person name="Geissler A.J."/>
            <person name="Vogel R.F."/>
        </authorList>
    </citation>
    <scope>NUCLEOTIDE SEQUENCE [LARGE SCALE GENOMIC DNA]</scope>
    <source>
        <strain evidence="1 2">TMW 1.1989</strain>
    </source>
</reference>
<dbReference type="PROSITE" id="PS51819">
    <property type="entry name" value="VOC"/>
    <property type="match status" value="1"/>
</dbReference>
<evidence type="ECO:0000313" key="1">
    <source>
        <dbReference type="EMBL" id="ANK62058.1"/>
    </source>
</evidence>
<proteinExistence type="predicted"/>
<dbReference type="EMBL" id="CP014873">
    <property type="protein sequence ID" value="ANK62058.1"/>
    <property type="molecule type" value="Genomic_DNA"/>
</dbReference>
<name>A0A192H199_9LACO</name>
<dbReference type="InterPro" id="IPR037523">
    <property type="entry name" value="VOC_core"/>
</dbReference>
<dbReference type="STRING" id="375175.AYR53_04320"/>
<dbReference type="SUPFAM" id="SSF54593">
    <property type="entry name" value="Glyoxalase/Bleomycin resistance protein/Dihydroxybiphenyl dioxygenase"/>
    <property type="match status" value="1"/>
</dbReference>
<dbReference type="KEGG" id="lbt:AYR52_09370"/>
<dbReference type="Gene3D" id="3.10.180.10">
    <property type="entry name" value="2,3-Dihydroxybiphenyl 1,2-Dioxygenase, domain 1"/>
    <property type="match status" value="1"/>
</dbReference>
<dbReference type="InterPro" id="IPR051332">
    <property type="entry name" value="Fosfomycin_Res_Enzymes"/>
</dbReference>
<dbReference type="Pfam" id="PF00903">
    <property type="entry name" value="Glyoxalase"/>
    <property type="match status" value="1"/>
</dbReference>
<organism evidence="1 2">
    <name type="scientific">Loigolactobacillus backii</name>
    <dbReference type="NCBI Taxonomy" id="375175"/>
    <lineage>
        <taxon>Bacteria</taxon>
        <taxon>Bacillati</taxon>
        <taxon>Bacillota</taxon>
        <taxon>Bacilli</taxon>
        <taxon>Lactobacillales</taxon>
        <taxon>Lactobacillaceae</taxon>
        <taxon>Loigolactobacillus</taxon>
    </lineage>
</organism>
<dbReference type="AlphaFoldDB" id="A0A192H199"/>
<sequence length="127" mass="14080">MKIEHVGLFVSKLEQTVSFYEKYFGAVASAKYHNPRTTFTSQFLTFSDGARLEVCTRADLNSSRLTGYPLGYQHLAFALGSRQAVDTLSAKITEAGYQHLSGPRVTGDNYYESVVCDPEGNQIELTV</sequence>
<dbReference type="InterPro" id="IPR004360">
    <property type="entry name" value="Glyas_Fos-R_dOase_dom"/>
</dbReference>
<dbReference type="PANTHER" id="PTHR36113:SF1">
    <property type="entry name" value="GLYOXALASE_BLEOMYCIN RESISTANCE PROTEIN_DIOXYGENASE"/>
    <property type="match status" value="1"/>
</dbReference>
<keyword evidence="2" id="KW-1185">Reference proteome</keyword>
<dbReference type="RefSeq" id="WP_068225765.1">
    <property type="nucleotide sequence ID" value="NZ_CP014623.1"/>
</dbReference>
<dbReference type="OrthoDB" id="9789012at2"/>
<evidence type="ECO:0000313" key="2">
    <source>
        <dbReference type="Proteomes" id="UP000078582"/>
    </source>
</evidence>
<accession>A0A192H199</accession>
<dbReference type="GeneID" id="42981466"/>